<dbReference type="GO" id="GO:0005794">
    <property type="term" value="C:Golgi apparatus"/>
    <property type="evidence" value="ECO:0007669"/>
    <property type="project" value="TreeGrafter"/>
</dbReference>
<feature type="compositionally biased region" description="Polar residues" evidence="1">
    <location>
        <begin position="83"/>
        <end position="98"/>
    </location>
</feature>
<feature type="compositionally biased region" description="Acidic residues" evidence="1">
    <location>
        <begin position="71"/>
        <end position="81"/>
    </location>
</feature>
<dbReference type="PANTHER" id="PTHR21581:SF6">
    <property type="entry name" value="TRAFFICKING PROTEIN PARTICLE COMPLEX SUBUNIT 12"/>
    <property type="match status" value="1"/>
</dbReference>
<sequence>MKSQWGPREGAVAVLTSPTLLSTTNAARPPILLLAPLRDMQAPARRGHGRAASGHERRAGIVRRSTKGPLDVDDTVIDDPLAETSSLPAATVTPTASLPSRLRSPTHADSSPHPPQEAPAGRPSAIDDMPSKDFSFMQDPQAYHVLPVTGVPPPFLNAFHAPPVSSPIDTLLYSGHYRLAAIAAARNLVSAAPGDYDTLFHLVHVRLACLCLLNEHALAAQESKVLGDLGSAFYRHPLTNVHLVPWELRLLVVRLAALGYGEWRKGIMGYYELARECRENIIRGPEADKKLWRSRLRDCGVRVANVLVEMGDLEGAARHLTTLAGDDSQTREIALMETLVWLRMGHVQAARLCLARASEASPDELVDGTLNALIQLANSDYQAAVTSLQSLHEEFPDDAMVAQNLAVCLLYTGHISDAKTILSDLVDTSPPFHSLVLNLSTVFELCTEKNREKKLALAEKLASRKEGAGGVGWELSNAEFKL</sequence>
<dbReference type="OrthoDB" id="428342at2759"/>
<protein>
    <submittedName>
        <fullName evidence="2">Uncharacterized protein</fullName>
    </submittedName>
</protein>
<gene>
    <name evidence="2" type="ORF">yc1106_01371</name>
</gene>
<dbReference type="Gene3D" id="1.25.40.10">
    <property type="entry name" value="Tetratricopeptide repeat domain"/>
    <property type="match status" value="1"/>
</dbReference>
<dbReference type="GO" id="GO:0030008">
    <property type="term" value="C:TRAPP complex"/>
    <property type="evidence" value="ECO:0007669"/>
    <property type="project" value="TreeGrafter"/>
</dbReference>
<evidence type="ECO:0000256" key="1">
    <source>
        <dbReference type="SAM" id="MobiDB-lite"/>
    </source>
</evidence>
<dbReference type="SUPFAM" id="SSF48452">
    <property type="entry name" value="TPR-like"/>
    <property type="match status" value="1"/>
</dbReference>
<dbReference type="InterPro" id="IPR011990">
    <property type="entry name" value="TPR-like_helical_dom_sf"/>
</dbReference>
<dbReference type="Proteomes" id="UP001056012">
    <property type="component" value="Chromosome 1"/>
</dbReference>
<dbReference type="AlphaFoldDB" id="A0A9Q8Z0Z9"/>
<reference evidence="2" key="1">
    <citation type="submission" date="2021-12" db="EMBL/GenBank/DDBJ databases">
        <title>Curvularia clavata genome.</title>
        <authorList>
            <person name="Cao Y."/>
        </authorList>
    </citation>
    <scope>NUCLEOTIDE SEQUENCE</scope>
    <source>
        <strain evidence="2">Yc1106</strain>
    </source>
</reference>
<evidence type="ECO:0000313" key="2">
    <source>
        <dbReference type="EMBL" id="USP74097.1"/>
    </source>
</evidence>
<evidence type="ECO:0000313" key="3">
    <source>
        <dbReference type="Proteomes" id="UP001056012"/>
    </source>
</evidence>
<proteinExistence type="predicted"/>
<organism evidence="2 3">
    <name type="scientific">Curvularia clavata</name>
    <dbReference type="NCBI Taxonomy" id="95742"/>
    <lineage>
        <taxon>Eukaryota</taxon>
        <taxon>Fungi</taxon>
        <taxon>Dikarya</taxon>
        <taxon>Ascomycota</taxon>
        <taxon>Pezizomycotina</taxon>
        <taxon>Dothideomycetes</taxon>
        <taxon>Pleosporomycetidae</taxon>
        <taxon>Pleosporales</taxon>
        <taxon>Pleosporineae</taxon>
        <taxon>Pleosporaceae</taxon>
        <taxon>Curvularia</taxon>
    </lineage>
</organism>
<dbReference type="PANTHER" id="PTHR21581">
    <property type="entry name" value="D-ALANYL-D-ALANINE CARBOXYPEPTIDASE"/>
    <property type="match status" value="1"/>
</dbReference>
<dbReference type="Pfam" id="PF14559">
    <property type="entry name" value="TPR_19"/>
    <property type="match status" value="1"/>
</dbReference>
<dbReference type="VEuPathDB" id="FungiDB:yc1106_01371"/>
<accession>A0A9Q8Z0Z9</accession>
<feature type="region of interest" description="Disordered" evidence="1">
    <location>
        <begin position="42"/>
        <end position="133"/>
    </location>
</feature>
<keyword evidence="3" id="KW-1185">Reference proteome</keyword>
<name>A0A9Q8Z0Z9_CURCL</name>
<dbReference type="EMBL" id="CP089274">
    <property type="protein sequence ID" value="USP74097.1"/>
    <property type="molecule type" value="Genomic_DNA"/>
</dbReference>